<keyword evidence="2" id="KW-1185">Reference proteome</keyword>
<dbReference type="Proteomes" id="UP001497535">
    <property type="component" value="Unassembled WGS sequence"/>
</dbReference>
<sequence length="78" mass="9261">MFEFLEEMFSFSRTFFNGFSVGSLLHDVLFHRPQRRPKRSKPRAQLAAAQLTAAQRHRNEARKLQTYAHHQYIKINSL</sequence>
<accession>A0ACB1AI72</accession>
<dbReference type="EMBL" id="CAVMJV010000087">
    <property type="protein sequence ID" value="CAK5091236.1"/>
    <property type="molecule type" value="Genomic_DNA"/>
</dbReference>
<reference evidence="1" key="1">
    <citation type="submission" date="2023-11" db="EMBL/GenBank/DDBJ databases">
        <authorList>
            <person name="Poullet M."/>
        </authorList>
    </citation>
    <scope>NUCLEOTIDE SEQUENCE</scope>
    <source>
        <strain evidence="1">E1834</strain>
    </source>
</reference>
<name>A0ACB1AI72_MELEN</name>
<proteinExistence type="predicted"/>
<evidence type="ECO:0000313" key="2">
    <source>
        <dbReference type="Proteomes" id="UP001497535"/>
    </source>
</evidence>
<evidence type="ECO:0000313" key="1">
    <source>
        <dbReference type="EMBL" id="CAK5091236.1"/>
    </source>
</evidence>
<gene>
    <name evidence="1" type="ORF">MENTE1834_LOCUS39062</name>
</gene>
<comment type="caution">
    <text evidence="1">The sequence shown here is derived from an EMBL/GenBank/DDBJ whole genome shotgun (WGS) entry which is preliminary data.</text>
</comment>
<organism evidence="1 2">
    <name type="scientific">Meloidogyne enterolobii</name>
    <name type="common">Root-knot nematode worm</name>
    <name type="synonym">Meloidogyne mayaguensis</name>
    <dbReference type="NCBI Taxonomy" id="390850"/>
    <lineage>
        <taxon>Eukaryota</taxon>
        <taxon>Metazoa</taxon>
        <taxon>Ecdysozoa</taxon>
        <taxon>Nematoda</taxon>
        <taxon>Chromadorea</taxon>
        <taxon>Rhabditida</taxon>
        <taxon>Tylenchina</taxon>
        <taxon>Tylenchomorpha</taxon>
        <taxon>Tylenchoidea</taxon>
        <taxon>Meloidogynidae</taxon>
        <taxon>Meloidogyninae</taxon>
        <taxon>Meloidogyne</taxon>
    </lineage>
</organism>
<protein>
    <submittedName>
        <fullName evidence="1">Uncharacterized protein</fullName>
    </submittedName>
</protein>